<comment type="caution">
    <text evidence="6">The sequence shown here is derived from an EMBL/GenBank/DDBJ whole genome shotgun (WGS) entry which is preliminary data.</text>
</comment>
<proteinExistence type="inferred from homology"/>
<keyword evidence="7" id="KW-1185">Reference proteome</keyword>
<evidence type="ECO:0000256" key="2">
    <source>
        <dbReference type="ARBA" id="ARBA00009852"/>
    </source>
</evidence>
<comment type="subcellular location">
    <subcellularLocation>
        <location evidence="1">Cell membrane</location>
    </subcellularLocation>
</comment>
<keyword evidence="5" id="KW-0732">Signal</keyword>
<protein>
    <submittedName>
        <fullName evidence="6">SdiA-regulated domain-containing protein</fullName>
    </submittedName>
</protein>
<name>A0ABW2DL89_9BACT</name>
<dbReference type="Proteomes" id="UP001596405">
    <property type="component" value="Unassembled WGS sequence"/>
</dbReference>
<evidence type="ECO:0000256" key="3">
    <source>
        <dbReference type="ARBA" id="ARBA00022475"/>
    </source>
</evidence>
<accession>A0ABW2DL89</accession>
<dbReference type="InterPro" id="IPR009722">
    <property type="entry name" value="YjiK/CarP"/>
</dbReference>
<dbReference type="EMBL" id="JBHSYQ010000006">
    <property type="protein sequence ID" value="MFC6998617.1"/>
    <property type="molecule type" value="Genomic_DNA"/>
</dbReference>
<dbReference type="Gene3D" id="2.130.10.10">
    <property type="entry name" value="YVTN repeat-like/Quinoprotein amine dehydrogenase"/>
    <property type="match status" value="1"/>
</dbReference>
<sequence length="299" mass="32406">MKRIKILISSLLLIGAAACDANQADARGANKGAKAEAVTASAAIAVSQKWELPPVLREVSGIVYLGNNQFACVQDEAGVIFIYDTAAGQIVRQITFGAAGDYEGIALAGTTAYVVRSDGHLFEVTNINTPKNKITEYATPLSAENNVEGLAYDSKNNRLLLALKGEDANGVNYKGVYAFDLQTKQLAQEPVFKLNLQDPKLVKQPQKKKKKQNTLSKAWQPSEIAVHPVSGDIYVTEATNPQIFILNADGSIKDRFQLSKTEFYKPEGIAFSPTGDLYISNEGKKQSANILRVQLQAAK</sequence>
<dbReference type="InterPro" id="IPR015943">
    <property type="entry name" value="WD40/YVTN_repeat-like_dom_sf"/>
</dbReference>
<dbReference type="InterPro" id="IPR011042">
    <property type="entry name" value="6-blade_b-propeller_TolB-like"/>
</dbReference>
<dbReference type="PROSITE" id="PS51257">
    <property type="entry name" value="PROKAR_LIPOPROTEIN"/>
    <property type="match status" value="1"/>
</dbReference>
<organism evidence="6 7">
    <name type="scientific">Rufibacter roseus</name>
    <dbReference type="NCBI Taxonomy" id="1567108"/>
    <lineage>
        <taxon>Bacteria</taxon>
        <taxon>Pseudomonadati</taxon>
        <taxon>Bacteroidota</taxon>
        <taxon>Cytophagia</taxon>
        <taxon>Cytophagales</taxon>
        <taxon>Hymenobacteraceae</taxon>
        <taxon>Rufibacter</taxon>
    </lineage>
</organism>
<keyword evidence="3" id="KW-1003">Cell membrane</keyword>
<keyword evidence="4" id="KW-0472">Membrane</keyword>
<evidence type="ECO:0000313" key="7">
    <source>
        <dbReference type="Proteomes" id="UP001596405"/>
    </source>
</evidence>
<dbReference type="SUPFAM" id="SSF101898">
    <property type="entry name" value="NHL repeat"/>
    <property type="match status" value="1"/>
</dbReference>
<evidence type="ECO:0000256" key="1">
    <source>
        <dbReference type="ARBA" id="ARBA00004236"/>
    </source>
</evidence>
<gene>
    <name evidence="6" type="ORF">ACFQHR_13345</name>
</gene>
<reference evidence="7" key="1">
    <citation type="journal article" date="2019" name="Int. J. Syst. Evol. Microbiol.">
        <title>The Global Catalogue of Microorganisms (GCM) 10K type strain sequencing project: providing services to taxonomists for standard genome sequencing and annotation.</title>
        <authorList>
            <consortium name="The Broad Institute Genomics Platform"/>
            <consortium name="The Broad Institute Genome Sequencing Center for Infectious Disease"/>
            <person name="Wu L."/>
            <person name="Ma J."/>
        </authorList>
    </citation>
    <scope>NUCLEOTIDE SEQUENCE [LARGE SCALE GENOMIC DNA]</scope>
    <source>
        <strain evidence="7">CGMCC 4.7393</strain>
    </source>
</reference>
<dbReference type="RefSeq" id="WP_153042065.1">
    <property type="nucleotide sequence ID" value="NZ_JBHSYQ010000006.1"/>
</dbReference>
<dbReference type="Pfam" id="PF06977">
    <property type="entry name" value="SdiA-regulated"/>
    <property type="match status" value="1"/>
</dbReference>
<dbReference type="Gene3D" id="2.120.10.30">
    <property type="entry name" value="TolB, C-terminal domain"/>
    <property type="match status" value="1"/>
</dbReference>
<evidence type="ECO:0000313" key="6">
    <source>
        <dbReference type="EMBL" id="MFC6998617.1"/>
    </source>
</evidence>
<evidence type="ECO:0000256" key="4">
    <source>
        <dbReference type="ARBA" id="ARBA00023136"/>
    </source>
</evidence>
<comment type="similarity">
    <text evidence="2">Belongs to the YjiK family.</text>
</comment>
<feature type="chain" id="PRO_5045339009" evidence="5">
    <location>
        <begin position="22"/>
        <end position="299"/>
    </location>
</feature>
<evidence type="ECO:0000256" key="5">
    <source>
        <dbReference type="SAM" id="SignalP"/>
    </source>
</evidence>
<feature type="signal peptide" evidence="5">
    <location>
        <begin position="1"/>
        <end position="21"/>
    </location>
</feature>